<dbReference type="AlphaFoldDB" id="A0A699Y9C7"/>
<dbReference type="EMBL" id="BLLF01000056">
    <property type="protein sequence ID" value="GFH06780.1"/>
    <property type="molecule type" value="Genomic_DNA"/>
</dbReference>
<feature type="region of interest" description="Disordered" evidence="1">
    <location>
        <begin position="1"/>
        <end position="30"/>
    </location>
</feature>
<comment type="caution">
    <text evidence="2">The sequence shown here is derived from an EMBL/GenBank/DDBJ whole genome shotgun (WGS) entry which is preliminary data.</text>
</comment>
<reference evidence="2 3" key="1">
    <citation type="submission" date="2020-02" db="EMBL/GenBank/DDBJ databases">
        <title>Draft genome sequence of Haematococcus lacustris strain NIES-144.</title>
        <authorList>
            <person name="Morimoto D."/>
            <person name="Nakagawa S."/>
            <person name="Yoshida T."/>
            <person name="Sawayama S."/>
        </authorList>
    </citation>
    <scope>NUCLEOTIDE SEQUENCE [LARGE SCALE GENOMIC DNA]</scope>
    <source>
        <strain evidence="2 3">NIES-144</strain>
    </source>
</reference>
<evidence type="ECO:0000313" key="2">
    <source>
        <dbReference type="EMBL" id="GFH06780.1"/>
    </source>
</evidence>
<evidence type="ECO:0000256" key="1">
    <source>
        <dbReference type="SAM" id="MobiDB-lite"/>
    </source>
</evidence>
<name>A0A699Y9C7_HAELA</name>
<protein>
    <submittedName>
        <fullName evidence="2">Uncharacterized protein</fullName>
    </submittedName>
</protein>
<evidence type="ECO:0000313" key="3">
    <source>
        <dbReference type="Proteomes" id="UP000485058"/>
    </source>
</evidence>
<accession>A0A699Y9C7</accession>
<organism evidence="2 3">
    <name type="scientific">Haematococcus lacustris</name>
    <name type="common">Green alga</name>
    <name type="synonym">Haematococcus pluvialis</name>
    <dbReference type="NCBI Taxonomy" id="44745"/>
    <lineage>
        <taxon>Eukaryota</taxon>
        <taxon>Viridiplantae</taxon>
        <taxon>Chlorophyta</taxon>
        <taxon>core chlorophytes</taxon>
        <taxon>Chlorophyceae</taxon>
        <taxon>CS clade</taxon>
        <taxon>Chlamydomonadales</taxon>
        <taxon>Haematococcaceae</taxon>
        <taxon>Haematococcus</taxon>
    </lineage>
</organism>
<sequence>MECRRCPSHPMHCKGGGWRPRSPWPPHPPGLHQAPLIIKHRPLIQVQCLQAGAVRQVRDGIHGAQLGVQVLQFLQATDVGQRILLGVTAGWQPAVTP</sequence>
<dbReference type="Proteomes" id="UP000485058">
    <property type="component" value="Unassembled WGS sequence"/>
</dbReference>
<keyword evidence="3" id="KW-1185">Reference proteome</keyword>
<proteinExistence type="predicted"/>
<gene>
    <name evidence="2" type="ORF">HaLaN_01472</name>
</gene>